<dbReference type="Proteomes" id="UP000051950">
    <property type="component" value="Unassembled WGS sequence"/>
</dbReference>
<dbReference type="AlphaFoldDB" id="A0A0T5VTA3"/>
<keyword evidence="4" id="KW-1185">Reference proteome</keyword>
<proteinExistence type="predicted"/>
<name>A0A0T5VTA3_9SPHI</name>
<gene>
    <name evidence="3" type="ORF">ASU31_05360</name>
</gene>
<organism evidence="3 4">
    <name type="scientific">Pedobacter ginsenosidimutans</name>
    <dbReference type="NCBI Taxonomy" id="687842"/>
    <lineage>
        <taxon>Bacteria</taxon>
        <taxon>Pseudomonadati</taxon>
        <taxon>Bacteroidota</taxon>
        <taxon>Sphingobacteriia</taxon>
        <taxon>Sphingobacteriales</taxon>
        <taxon>Sphingobacteriaceae</taxon>
        <taxon>Pedobacter</taxon>
    </lineage>
</organism>
<accession>A0A0T5VTA3</accession>
<reference evidence="3 4" key="1">
    <citation type="submission" date="2015-11" db="EMBL/GenBank/DDBJ databases">
        <title>Sequence of Pedobacter ginsenosidimutans.</title>
        <authorList>
            <person name="Carson E."/>
            <person name="Keyser V."/>
            <person name="Newman J."/>
            <person name="Miller J."/>
        </authorList>
    </citation>
    <scope>NUCLEOTIDE SEQUENCE [LARGE SCALE GENOMIC DNA]</scope>
    <source>
        <strain evidence="3 4">KACC 14530</strain>
    </source>
</reference>
<evidence type="ECO:0000259" key="2">
    <source>
        <dbReference type="Pfam" id="PF17251"/>
    </source>
</evidence>
<dbReference type="InterPro" id="IPR020080">
    <property type="entry name" value="OM_adhesin/peptidase_omptin"/>
</dbReference>
<evidence type="ECO:0000313" key="4">
    <source>
        <dbReference type="Proteomes" id="UP000051950"/>
    </source>
</evidence>
<keyword evidence="1" id="KW-0812">Transmembrane</keyword>
<dbReference type="Gene3D" id="2.40.128.90">
    <property type="entry name" value="OMPT-like"/>
    <property type="match status" value="1"/>
</dbReference>
<evidence type="ECO:0000313" key="3">
    <source>
        <dbReference type="EMBL" id="KRT17102.1"/>
    </source>
</evidence>
<feature type="domain" description="Protochlamydia outer membrane protein" evidence="2">
    <location>
        <begin position="60"/>
        <end position="323"/>
    </location>
</feature>
<dbReference type="InterPro" id="IPR035163">
    <property type="entry name" value="Pom"/>
</dbReference>
<dbReference type="EMBL" id="LMZQ01000003">
    <property type="protein sequence ID" value="KRT17102.1"/>
    <property type="molecule type" value="Genomic_DNA"/>
</dbReference>
<feature type="transmembrane region" description="Helical" evidence="1">
    <location>
        <begin position="21"/>
        <end position="41"/>
    </location>
</feature>
<evidence type="ECO:0000256" key="1">
    <source>
        <dbReference type="SAM" id="Phobius"/>
    </source>
</evidence>
<sequence length="323" mass="36459">MVLNNHYVYFAVNKIKTDMLIALRISFIKPFLACLTLFLFYQTVSAQDNLHKWEVKPYAGIQQSRFDWSIAGNAAGTSPNVLSELIWKNLKGPSFGLDIKYNITERLSIKAANQYSSITRGEAEDTDYAEDNRQSAFYFDLLNANKGYLYDANLQLSYQLLKFGDFNINPIVGLSYNQQKFHLLESANNPDSKGLNSTYVARYKGFDFGAELVLKMQKFSLGATVLGGFYTYSAKANWNLIPDFAKPVSFTHKANSFSLSGDINLAVPLNKSLRVEVDYKINNINTYSGVDKAYFNSRSTEETQFNGASFRKNALLLGLNFSF</sequence>
<protein>
    <recommendedName>
        <fullName evidence="2">Protochlamydia outer membrane protein domain-containing protein</fullName>
    </recommendedName>
</protein>
<dbReference type="GO" id="GO:0004190">
    <property type="term" value="F:aspartic-type endopeptidase activity"/>
    <property type="evidence" value="ECO:0007669"/>
    <property type="project" value="InterPro"/>
</dbReference>
<dbReference type="SUPFAM" id="SSF69917">
    <property type="entry name" value="OMPT-like"/>
    <property type="match status" value="1"/>
</dbReference>
<keyword evidence="1" id="KW-1133">Transmembrane helix</keyword>
<dbReference type="RefSeq" id="WP_057931346.1">
    <property type="nucleotide sequence ID" value="NZ_LMZQ01000003.1"/>
</dbReference>
<keyword evidence="1" id="KW-0472">Membrane</keyword>
<comment type="caution">
    <text evidence="3">The sequence shown here is derived from an EMBL/GenBank/DDBJ whole genome shotgun (WGS) entry which is preliminary data.</text>
</comment>
<dbReference type="InterPro" id="IPR053724">
    <property type="entry name" value="OMP_A26_sf"/>
</dbReference>
<dbReference type="Pfam" id="PF17251">
    <property type="entry name" value="Pom"/>
    <property type="match status" value="1"/>
</dbReference>